<organism evidence="1 2">
    <name type="scientific">Blastococcus colisei</name>
    <dbReference type="NCBI Taxonomy" id="1564162"/>
    <lineage>
        <taxon>Bacteria</taxon>
        <taxon>Bacillati</taxon>
        <taxon>Actinomycetota</taxon>
        <taxon>Actinomycetes</taxon>
        <taxon>Geodermatophilales</taxon>
        <taxon>Geodermatophilaceae</taxon>
        <taxon>Blastococcus</taxon>
    </lineage>
</organism>
<protein>
    <recommendedName>
        <fullName evidence="3">Phosphotransferase family enzyme</fullName>
    </recommendedName>
</protein>
<dbReference type="OrthoDB" id="8479674at2"/>
<evidence type="ECO:0000313" key="2">
    <source>
        <dbReference type="Proteomes" id="UP000319865"/>
    </source>
</evidence>
<dbReference type="Proteomes" id="UP000319865">
    <property type="component" value="Unassembled WGS sequence"/>
</dbReference>
<evidence type="ECO:0008006" key="3">
    <source>
        <dbReference type="Google" id="ProtNLM"/>
    </source>
</evidence>
<evidence type="ECO:0000313" key="1">
    <source>
        <dbReference type="EMBL" id="TQN37557.1"/>
    </source>
</evidence>
<dbReference type="SUPFAM" id="SSF56112">
    <property type="entry name" value="Protein kinase-like (PK-like)"/>
    <property type="match status" value="1"/>
</dbReference>
<gene>
    <name evidence="1" type="ORF">FHU33_4212</name>
</gene>
<accession>A0A543P0C5</accession>
<dbReference type="RefSeq" id="WP_142027509.1">
    <property type="nucleotide sequence ID" value="NZ_VFQE01000002.1"/>
</dbReference>
<name>A0A543P0C5_9ACTN</name>
<dbReference type="AlphaFoldDB" id="A0A543P0C5"/>
<dbReference type="EMBL" id="VFQE01000002">
    <property type="protein sequence ID" value="TQN37557.1"/>
    <property type="molecule type" value="Genomic_DNA"/>
</dbReference>
<dbReference type="InterPro" id="IPR011009">
    <property type="entry name" value="Kinase-like_dom_sf"/>
</dbReference>
<sequence>MTPASNATTEQPRTDAALRLEYLHEVARLLWPAPASVWTGRAGEPAPAGMAGDFVVVPSLDRPRLLVPLGSARAAATAVRRYSEPGSLPARLRLDALALAMRAGLGPAVMRDRLRVGTATPDSVASDSMPPPDTIETHLAEALGRPVRVSLHVGPARANRKPVLQLLSDAGEVLGFAKVGINDLTRRLVVDEARSLTELAAADFTRIEVPRVLHHGTWRGLEVLAQSPLPIWQKRVPLSPAGLGAAMLEVAQVCGTGEEPLTTSRFWTGLDGALDGLADDDTVTQLRAAFASLTAAAAGTVVPLGAWHGDWTPWNCASVRGRVLVWDWERFEHGVPLGFDALHFHLQRAVVGRRADARLAVAGCLSDAPALLAPFGIGRDEAAVVALSYLVALATRYLQDGQAEAGARLGVLGRWLLPELVGRVSQL</sequence>
<comment type="caution">
    <text evidence="1">The sequence shown here is derived from an EMBL/GenBank/DDBJ whole genome shotgun (WGS) entry which is preliminary data.</text>
</comment>
<keyword evidence="2" id="KW-1185">Reference proteome</keyword>
<proteinExistence type="predicted"/>
<reference evidence="1 2" key="1">
    <citation type="submission" date="2019-06" db="EMBL/GenBank/DDBJ databases">
        <title>Sequencing the genomes of 1000 actinobacteria strains.</title>
        <authorList>
            <person name="Klenk H.-P."/>
        </authorList>
    </citation>
    <scope>NUCLEOTIDE SEQUENCE [LARGE SCALE GENOMIC DNA]</scope>
    <source>
        <strain evidence="1 2">DSM 46837</strain>
    </source>
</reference>